<evidence type="ECO:0000313" key="7">
    <source>
        <dbReference type="EMBL" id="KKQ76159.1"/>
    </source>
</evidence>
<dbReference type="Gene3D" id="3.90.1150.10">
    <property type="entry name" value="Aspartate Aminotransferase, domain 1"/>
    <property type="match status" value="1"/>
</dbReference>
<gene>
    <name evidence="7" type="ORF">US99_C0083G0004</name>
</gene>
<dbReference type="EMBL" id="LBVC01000083">
    <property type="protein sequence ID" value="KKQ76159.1"/>
    <property type="molecule type" value="Genomic_DNA"/>
</dbReference>
<dbReference type="AlphaFoldDB" id="A0A0G0MR88"/>
<keyword evidence="5" id="KW-0663">Pyridoxal phosphate</keyword>
<evidence type="ECO:0000256" key="3">
    <source>
        <dbReference type="ARBA" id="ARBA00022576"/>
    </source>
</evidence>
<sequence length="396" mass="46010">MFDYEKKFLEFEDLERLEWMDYDTRVFKMPIIFKRAIDLVFEYHRLTYSDFGGIKRLRELGIEYEKYLARSNISDQPFSFIGSGVSNLIYPVLQAVFNLDDNKREVILFSPEYPIFHSVVESAKGVPTIIHSLRDNDYLPTVEQLENAVNGRTAAVLFSNPNNPTGKSFSREWVAELVKLSHRYDFFILSDEIYIDSLYSDKQPIHIAEVNGSYKNYVKFFGPSKDRPGMTGIRCGYCVGDKRLLPSIERIQMVRNISNGIISDYLLLLDIALRYKEISGTKHADLKYYSEQEIADYAETILHNRNLQERYNKRIVTKLKSHPKIKDVIPPDGGNSVFFRYYKDLPASDFVKEYMNKGLASYPSEAFMLDPMIEGSWTRICVTRDIDLLERAIGKI</sequence>
<accession>A0A0G0MR88</accession>
<dbReference type="InterPro" id="IPR015422">
    <property type="entry name" value="PyrdxlP-dep_Trfase_small"/>
</dbReference>
<organism evidence="7 8">
    <name type="scientific">Candidatus Daviesbacteria bacterium GW2011_GWF2_38_6</name>
    <dbReference type="NCBI Taxonomy" id="1618432"/>
    <lineage>
        <taxon>Bacteria</taxon>
        <taxon>Candidatus Daviesiibacteriota</taxon>
    </lineage>
</organism>
<evidence type="ECO:0000256" key="4">
    <source>
        <dbReference type="ARBA" id="ARBA00022679"/>
    </source>
</evidence>
<dbReference type="PANTHER" id="PTHR46383:SF1">
    <property type="entry name" value="ASPARTATE AMINOTRANSFERASE"/>
    <property type="match status" value="1"/>
</dbReference>
<reference evidence="7 8" key="1">
    <citation type="journal article" date="2015" name="Nature">
        <title>rRNA introns, odd ribosomes, and small enigmatic genomes across a large radiation of phyla.</title>
        <authorList>
            <person name="Brown C.T."/>
            <person name="Hug L.A."/>
            <person name="Thomas B.C."/>
            <person name="Sharon I."/>
            <person name="Castelle C.J."/>
            <person name="Singh A."/>
            <person name="Wilkins M.J."/>
            <person name="Williams K.H."/>
            <person name="Banfield J.F."/>
        </authorList>
    </citation>
    <scope>NUCLEOTIDE SEQUENCE [LARGE SCALE GENOMIC DNA]</scope>
</reference>
<protein>
    <submittedName>
        <fullName evidence="7">Aspartate aminotransferase</fullName>
    </submittedName>
</protein>
<feature type="domain" description="Aminotransferase class I/classII large" evidence="6">
    <location>
        <begin position="44"/>
        <end position="396"/>
    </location>
</feature>
<dbReference type="Proteomes" id="UP000034324">
    <property type="component" value="Unassembled WGS sequence"/>
</dbReference>
<dbReference type="Gene3D" id="3.40.640.10">
    <property type="entry name" value="Type I PLP-dependent aspartate aminotransferase-like (Major domain)"/>
    <property type="match status" value="1"/>
</dbReference>
<dbReference type="GO" id="GO:0008483">
    <property type="term" value="F:transaminase activity"/>
    <property type="evidence" value="ECO:0007669"/>
    <property type="project" value="UniProtKB-KW"/>
</dbReference>
<keyword evidence="4 7" id="KW-0808">Transferase</keyword>
<dbReference type="GO" id="GO:0030170">
    <property type="term" value="F:pyridoxal phosphate binding"/>
    <property type="evidence" value="ECO:0007669"/>
    <property type="project" value="InterPro"/>
</dbReference>
<dbReference type="InterPro" id="IPR004839">
    <property type="entry name" value="Aminotransferase_I/II_large"/>
</dbReference>
<name>A0A0G0MR88_9BACT</name>
<dbReference type="InterPro" id="IPR015424">
    <property type="entry name" value="PyrdxlP-dep_Trfase"/>
</dbReference>
<evidence type="ECO:0000256" key="2">
    <source>
        <dbReference type="ARBA" id="ARBA00007441"/>
    </source>
</evidence>
<comment type="caution">
    <text evidence="7">The sequence shown here is derived from an EMBL/GenBank/DDBJ whole genome shotgun (WGS) entry which is preliminary data.</text>
</comment>
<proteinExistence type="inferred from homology"/>
<comment type="similarity">
    <text evidence="2">Belongs to the class-I pyridoxal-phosphate-dependent aminotransferase family.</text>
</comment>
<evidence type="ECO:0000259" key="6">
    <source>
        <dbReference type="Pfam" id="PF00155"/>
    </source>
</evidence>
<comment type="cofactor">
    <cofactor evidence="1">
        <name>pyridoxal 5'-phosphate</name>
        <dbReference type="ChEBI" id="CHEBI:597326"/>
    </cofactor>
</comment>
<dbReference type="InterPro" id="IPR050596">
    <property type="entry name" value="AspAT/PAT-like"/>
</dbReference>
<dbReference type="GO" id="GO:0006520">
    <property type="term" value="P:amino acid metabolic process"/>
    <property type="evidence" value="ECO:0007669"/>
    <property type="project" value="InterPro"/>
</dbReference>
<dbReference type="SUPFAM" id="SSF53383">
    <property type="entry name" value="PLP-dependent transferases"/>
    <property type="match status" value="1"/>
</dbReference>
<evidence type="ECO:0000256" key="5">
    <source>
        <dbReference type="ARBA" id="ARBA00022898"/>
    </source>
</evidence>
<dbReference type="CDD" id="cd00609">
    <property type="entry name" value="AAT_like"/>
    <property type="match status" value="1"/>
</dbReference>
<dbReference type="Pfam" id="PF00155">
    <property type="entry name" value="Aminotran_1_2"/>
    <property type="match status" value="1"/>
</dbReference>
<keyword evidence="3 7" id="KW-0032">Aminotransferase</keyword>
<dbReference type="PANTHER" id="PTHR46383">
    <property type="entry name" value="ASPARTATE AMINOTRANSFERASE"/>
    <property type="match status" value="1"/>
</dbReference>
<dbReference type="InterPro" id="IPR015421">
    <property type="entry name" value="PyrdxlP-dep_Trfase_major"/>
</dbReference>
<evidence type="ECO:0000256" key="1">
    <source>
        <dbReference type="ARBA" id="ARBA00001933"/>
    </source>
</evidence>
<evidence type="ECO:0000313" key="8">
    <source>
        <dbReference type="Proteomes" id="UP000034324"/>
    </source>
</evidence>